<dbReference type="EMBL" id="AP019735">
    <property type="protein sequence ID" value="BBL03772.1"/>
    <property type="molecule type" value="Genomic_DNA"/>
</dbReference>
<evidence type="ECO:0000313" key="1">
    <source>
        <dbReference type="EMBL" id="BBL03772.1"/>
    </source>
</evidence>
<sequence>MDINQLHTQAMDIADAADIAKMRDQLEESSVLYKQAFELERDAAIMAFRSGIGEPSISILLRSAASLALECKLFRECEQLIGLALSGTPPEEIVEELRDMLENVNFGRHLQTKGISLAENEFQLVIAGSGVAYGMAREEDVSARISTFKNIAIRTIERKKGRPFRKQGKTSKDVKDLFQSYISVPRAASFAMTIRLGSAQQLHFEGFQDQSNAIIEDIASNIALVNSGDIEQLKTNIKDLTYLDNFINLTKELAPDGDDVNLVGITYIKNGKEVPVQLTRNKQSFKDIVEYIDKTKGEDNKDFQVARREEYIGVLSAADATVGSVKITLEGNKKVTISVPDGLTDIVKNYFDEKVVAVVNIDANEGTKLISIDHIKE</sequence>
<organism evidence="1 2">
    <name type="scientific">Alistipes communis</name>
    <dbReference type="NCBI Taxonomy" id="2585118"/>
    <lineage>
        <taxon>Bacteria</taxon>
        <taxon>Pseudomonadati</taxon>
        <taxon>Bacteroidota</taxon>
        <taxon>Bacteroidia</taxon>
        <taxon>Bacteroidales</taxon>
        <taxon>Rikenellaceae</taxon>
        <taxon>Alistipes</taxon>
    </lineage>
</organism>
<name>A0A4Y1WSB0_9BACT</name>
<protein>
    <submittedName>
        <fullName evidence="1">Uncharacterized protein</fullName>
    </submittedName>
</protein>
<reference evidence="2" key="1">
    <citation type="submission" date="2019-06" db="EMBL/GenBank/DDBJ databases">
        <title>Alistipes onderdonkii subsp. vulgaris subsp. nov., Alistipes dispar sp. nov. and Alistipes communis sp. nov., isolated from human faeces, and creation of Alistipes onderdonkii subsp. onderdonkii subsp. nov.</title>
        <authorList>
            <person name="Sakamoto M."/>
            <person name="Ikeyama N."/>
            <person name="Ogata Y."/>
            <person name="Suda W."/>
            <person name="Iino T."/>
            <person name="Hattori M."/>
            <person name="Ohkuma M."/>
        </authorList>
    </citation>
    <scope>NUCLEOTIDE SEQUENCE [LARGE SCALE GENOMIC DNA]</scope>
    <source>
        <strain evidence="2">5CBH24</strain>
    </source>
</reference>
<keyword evidence="2" id="KW-1185">Reference proteome</keyword>
<dbReference type="KEGG" id="acou:A5CBH24_10850"/>
<proteinExistence type="predicted"/>
<accession>A0A4Y1WSB0</accession>
<evidence type="ECO:0000313" key="2">
    <source>
        <dbReference type="Proteomes" id="UP000318946"/>
    </source>
</evidence>
<dbReference type="AlphaFoldDB" id="A0A4Y1WSB0"/>
<dbReference type="Proteomes" id="UP000318946">
    <property type="component" value="Chromosome"/>
</dbReference>
<gene>
    <name evidence="1" type="ORF">A5CBH24_10850</name>
</gene>
<dbReference type="RefSeq" id="WP_141412432.1">
    <property type="nucleotide sequence ID" value="NZ_AP019735.1"/>
</dbReference>
<dbReference type="OrthoDB" id="1100739at2"/>
<dbReference type="GeneID" id="78341802"/>